<feature type="transmembrane region" description="Helical" evidence="5">
    <location>
        <begin position="12"/>
        <end position="29"/>
    </location>
</feature>
<keyword evidence="5" id="KW-0472">Membrane</keyword>
<dbReference type="InterPro" id="IPR002772">
    <property type="entry name" value="Glyco_hydro_3_C"/>
</dbReference>
<dbReference type="InterPro" id="IPR026891">
    <property type="entry name" value="Fn3-like"/>
</dbReference>
<dbReference type="InterPro" id="IPR017853">
    <property type="entry name" value="GH"/>
</dbReference>
<feature type="non-terminal residue" evidence="7">
    <location>
        <position position="1"/>
    </location>
</feature>
<proteinExistence type="inferred from homology"/>
<dbReference type="PANTHER" id="PTHR42721">
    <property type="entry name" value="SUGAR HYDROLASE-RELATED"/>
    <property type="match status" value="1"/>
</dbReference>
<dbReference type="Gene3D" id="2.60.40.10">
    <property type="entry name" value="Immunoglobulins"/>
    <property type="match status" value="1"/>
</dbReference>
<dbReference type="Pfam" id="PF00933">
    <property type="entry name" value="Glyco_hydro_3"/>
    <property type="match status" value="1"/>
</dbReference>
<evidence type="ECO:0000256" key="4">
    <source>
        <dbReference type="ARBA" id="ARBA00023295"/>
    </source>
</evidence>
<keyword evidence="5" id="KW-1133">Transmembrane helix</keyword>
<organism evidence="7">
    <name type="scientific">Spongospora subterranea</name>
    <dbReference type="NCBI Taxonomy" id="70186"/>
    <lineage>
        <taxon>Eukaryota</taxon>
        <taxon>Sar</taxon>
        <taxon>Rhizaria</taxon>
        <taxon>Endomyxa</taxon>
        <taxon>Phytomyxea</taxon>
        <taxon>Plasmodiophorida</taxon>
        <taxon>Plasmodiophoridae</taxon>
        <taxon>Spongospora</taxon>
    </lineage>
</organism>
<evidence type="ECO:0000259" key="6">
    <source>
        <dbReference type="SMART" id="SM01217"/>
    </source>
</evidence>
<dbReference type="InterPro" id="IPR001764">
    <property type="entry name" value="Glyco_hydro_3_N"/>
</dbReference>
<dbReference type="Gene3D" id="3.20.20.300">
    <property type="entry name" value="Glycoside hydrolase, family 3, N-terminal domain"/>
    <property type="match status" value="1"/>
</dbReference>
<dbReference type="PANTHER" id="PTHR42721:SF3">
    <property type="entry name" value="BETA-D-XYLOSIDASE 5-RELATED"/>
    <property type="match status" value="1"/>
</dbReference>
<protein>
    <recommendedName>
        <fullName evidence="6">Fibronectin type III-like domain-containing protein</fullName>
    </recommendedName>
</protein>
<keyword evidence="3" id="KW-0378">Hydrolase</keyword>
<dbReference type="InterPro" id="IPR036881">
    <property type="entry name" value="Glyco_hydro_3_C_sf"/>
</dbReference>
<evidence type="ECO:0000256" key="2">
    <source>
        <dbReference type="ARBA" id="ARBA00022729"/>
    </source>
</evidence>
<dbReference type="Gene3D" id="3.40.50.1700">
    <property type="entry name" value="Glycoside hydrolase family 3 C-terminal domain"/>
    <property type="match status" value="1"/>
</dbReference>
<keyword evidence="5" id="KW-0812">Transmembrane</keyword>
<feature type="domain" description="Fibronectin type III-like" evidence="6">
    <location>
        <begin position="653"/>
        <end position="721"/>
    </location>
</feature>
<dbReference type="PRINTS" id="PR00133">
    <property type="entry name" value="GLHYDRLASE3"/>
</dbReference>
<keyword evidence="4" id="KW-0326">Glycosidase</keyword>
<accession>A0A0H5QN76</accession>
<evidence type="ECO:0000313" key="7">
    <source>
        <dbReference type="EMBL" id="CRZ03002.1"/>
    </source>
</evidence>
<dbReference type="SMART" id="SM01217">
    <property type="entry name" value="Fn3_like"/>
    <property type="match status" value="1"/>
</dbReference>
<dbReference type="SUPFAM" id="SSF51445">
    <property type="entry name" value="(Trans)glycosidases"/>
    <property type="match status" value="1"/>
</dbReference>
<dbReference type="EMBL" id="HACM01002560">
    <property type="protein sequence ID" value="CRZ03002.1"/>
    <property type="molecule type" value="Transcribed_RNA"/>
</dbReference>
<dbReference type="GO" id="GO:0009044">
    <property type="term" value="F:xylan 1,4-beta-xylosidase activity"/>
    <property type="evidence" value="ECO:0007669"/>
    <property type="project" value="InterPro"/>
</dbReference>
<dbReference type="InterPro" id="IPR044993">
    <property type="entry name" value="BXL"/>
</dbReference>
<evidence type="ECO:0000256" key="5">
    <source>
        <dbReference type="SAM" id="Phobius"/>
    </source>
</evidence>
<dbReference type="InterPro" id="IPR013783">
    <property type="entry name" value="Ig-like_fold"/>
</dbReference>
<sequence length="735" mass="80972">DSVEVGTDETLVNMVAVLAMVLMASLLMAKAHDACDHPVLRATPLCDTELTQEQRAKRFVKLLTLSEKVSQMGNNAPGIPRLGLPEYQWWNEALHGVLHDCVDGRCATSYPSPLALAASFNTELVETVADQISSEARAFHKYSHGQYGLQVWTPNVNIYRDPRWGRGQETPGECPFLTSQYAIRYLRGMQGSRYMSYPKLLATVKHFAVYSVESGREYFNAKVSDIDLYQTYLPAFKSSIKSGRAGSIMCSYNEVNGVPSCSNDVLLKKLLRDQWQFEGFVVSDCDAINDISNRHHFANDSAHGAALALRSGVDLDCGSSYQYLEEAVTLGLVEEDEVDKSLARLLSARIQLGLFDPALDQVYNQIPLQIINSKKHRNTARSAAEQSLVLLKNVNGSLPLKADRVETILVTGPHALTTTELCSNYIGQLPHVVSVYEGIRKAFKNAEVRHLPGCGMTEYDEIDAESAMQAAASSQFTIVALGLDQTQEAEGRDRDHIVFPGKQEEFLKQIAQVTSNVILVVVGGGSIDLTWAKASLSVRAIIYAMYPGEETGNAIANAVVGKFSPSGRLPITIYPAEYAKDTDLFSMDMRSGLGRTYRFYNGEPVFPFGFGLSYTSFHYEWVTPPANYTLLELDVGIPFEITVQNIGNETSDHSVLAFMEMNIQGCPLRQLFAIDRVSALPPGERTTITMEWNPHAAGCVDAHGIPSLPEGAYRLVVGNLSHTVEWNGDASKFMS</sequence>
<dbReference type="InterPro" id="IPR036962">
    <property type="entry name" value="Glyco_hydro_3_N_sf"/>
</dbReference>
<evidence type="ECO:0000256" key="3">
    <source>
        <dbReference type="ARBA" id="ARBA00022801"/>
    </source>
</evidence>
<evidence type="ECO:0000256" key="1">
    <source>
        <dbReference type="ARBA" id="ARBA00005336"/>
    </source>
</evidence>
<dbReference type="GO" id="GO:0045493">
    <property type="term" value="P:xylan catabolic process"/>
    <property type="evidence" value="ECO:0007669"/>
    <property type="project" value="InterPro"/>
</dbReference>
<name>A0A0H5QN76_9EUKA</name>
<comment type="similarity">
    <text evidence="1">Belongs to the glycosyl hydrolase 3 family.</text>
</comment>
<keyword evidence="2" id="KW-0732">Signal</keyword>
<reference evidence="7" key="1">
    <citation type="submission" date="2015-04" db="EMBL/GenBank/DDBJ databases">
        <title>The genome sequence of the plant pathogenic Rhizarian Plasmodiophora brassicae reveals insights in its biotrophic life cycle and the origin of chitin synthesis.</title>
        <authorList>
            <person name="Schwelm A."/>
            <person name="Fogelqvist J."/>
            <person name="Knaust A."/>
            <person name="Julke S."/>
            <person name="Lilja T."/>
            <person name="Dhandapani V."/>
            <person name="Bonilla-Rosso G."/>
            <person name="Karlsson M."/>
            <person name="Shevchenko A."/>
            <person name="Choi S.R."/>
            <person name="Kim H.G."/>
            <person name="Park J.Y."/>
            <person name="Lim Y.P."/>
            <person name="Ludwig-Muller J."/>
            <person name="Dixelius C."/>
        </authorList>
    </citation>
    <scope>NUCLEOTIDE SEQUENCE</scope>
    <source>
        <tissue evidence="7">Potato root galls</tissue>
    </source>
</reference>
<dbReference type="SUPFAM" id="SSF52279">
    <property type="entry name" value="Beta-D-glucan exohydrolase, C-terminal domain"/>
    <property type="match status" value="1"/>
</dbReference>
<dbReference type="Pfam" id="PF01915">
    <property type="entry name" value="Glyco_hydro_3_C"/>
    <property type="match status" value="1"/>
</dbReference>
<dbReference type="GO" id="GO:0046556">
    <property type="term" value="F:alpha-L-arabinofuranosidase activity"/>
    <property type="evidence" value="ECO:0007669"/>
    <property type="project" value="TreeGrafter"/>
</dbReference>
<dbReference type="GO" id="GO:0031222">
    <property type="term" value="P:arabinan catabolic process"/>
    <property type="evidence" value="ECO:0007669"/>
    <property type="project" value="TreeGrafter"/>
</dbReference>
<dbReference type="AlphaFoldDB" id="A0A0H5QN76"/>